<evidence type="ECO:0000313" key="2">
    <source>
        <dbReference type="WBParaSite" id="nRc.2.0.1.t08095-RA"/>
    </source>
</evidence>
<organism evidence="1 2">
    <name type="scientific">Romanomermis culicivorax</name>
    <name type="common">Nematode worm</name>
    <dbReference type="NCBI Taxonomy" id="13658"/>
    <lineage>
        <taxon>Eukaryota</taxon>
        <taxon>Metazoa</taxon>
        <taxon>Ecdysozoa</taxon>
        <taxon>Nematoda</taxon>
        <taxon>Enoplea</taxon>
        <taxon>Dorylaimia</taxon>
        <taxon>Mermithida</taxon>
        <taxon>Mermithoidea</taxon>
        <taxon>Mermithidae</taxon>
        <taxon>Romanomermis</taxon>
    </lineage>
</organism>
<reference evidence="2" key="1">
    <citation type="submission" date="2022-11" db="UniProtKB">
        <authorList>
            <consortium name="WormBaseParasite"/>
        </authorList>
    </citation>
    <scope>IDENTIFICATION</scope>
</reference>
<evidence type="ECO:0000313" key="1">
    <source>
        <dbReference type="Proteomes" id="UP000887565"/>
    </source>
</evidence>
<dbReference type="WBParaSite" id="nRc.2.0.1.t08095-RA">
    <property type="protein sequence ID" value="nRc.2.0.1.t08095-RA"/>
    <property type="gene ID" value="nRc.2.0.1.g08095"/>
</dbReference>
<proteinExistence type="predicted"/>
<sequence length="74" mass="8333">MKQLLQYLKDNNRISQAEFDEGMKNILRVVNVTLQNKTSHCASTTENGLSYLISIQNSESSEQVIISSECDKPV</sequence>
<dbReference type="AlphaFoldDB" id="A0A915I2N5"/>
<protein>
    <submittedName>
        <fullName evidence="2">Uncharacterized protein</fullName>
    </submittedName>
</protein>
<name>A0A915I2N5_ROMCU</name>
<accession>A0A915I2N5</accession>
<keyword evidence="1" id="KW-1185">Reference proteome</keyword>
<dbReference type="Proteomes" id="UP000887565">
    <property type="component" value="Unplaced"/>
</dbReference>